<evidence type="ECO:0000256" key="2">
    <source>
        <dbReference type="SAM" id="MobiDB-lite"/>
    </source>
</evidence>
<feature type="domain" description="Phage tail tape measure protein" evidence="3">
    <location>
        <begin position="157"/>
        <end position="358"/>
    </location>
</feature>
<keyword evidence="5" id="KW-1185">Reference proteome</keyword>
<dbReference type="PANTHER" id="PTHR37813">
    <property type="entry name" value="FELS-2 PROPHAGE PROTEIN"/>
    <property type="match status" value="1"/>
</dbReference>
<dbReference type="InterPro" id="IPR010090">
    <property type="entry name" value="Phage_tape_meas"/>
</dbReference>
<sequence>MSKKIFRNSRPRNTGGHPSSKASQSAPTPKNNKTTTADTESNTEQSLLGGVTDESPTRYSASNKRKGRNKKKGANKKNGKDKDSNPAPEKEEPGITEKIREKINDYVTDMDPVEVAKKSIEKVKKFMEPGYEFSEENGKLRALLHLKPDDDVAKALQAQARSLADKTELNNTQAVQAQETIASMGPNAEAVLALTPPAVIMSQVNQKPVKETAEMLLNLKKNFKLDNKQYPHIGDISNSIIQETDIDFDDFNKNMEKISPDAHKAGVSFEGTSLLLGSLANNNITGDDAEKTAKSIIHSLSQQGNQAKTALKKLNVSPKNSHGSLKSPMNTIGEINDAFEKGKIEKKDRDNYIRSIFGEDQKDNVNALIKDYQDGKTAKLKTIIDKSDGNLDDSHKTMKDNLAGDISDLKSSMESLQVDLYQKAEKKLRTGVQYANDKFKATTSLLQSESEDDQEKSDDDSTDDVNTLSKALNHSSEESDDINEQDKNTPEPRSKKNPNKNKPNREKNKKEKKLRAKKPLLPKAEKNSLYNNPFLKGETSGSVRSLLKNYSKKVPIIGEFLSYYGEIAYDYYEEHPEQKKFLSNNYLFGNEMYELSANEYLDKHQEGIEKSAENIQKEAIEKIKSPIDFGTLPLNKAGLLDVKNNPHSDLTNKKEKSDNKDIFKKIRTELYKTKSLDEGMNKLRKTEKIDNDNSLIKETSENLRKVRSEIKNNTLEVAPISIPSSIGEKNLLIGGNKPITPLENSHDDINIDLPGNIDQESYRSLITRENSNYIDNSVTNNNVYITMPEGTQVDQLREKILETLNESSRQKNDRHLNQMTSFCAY</sequence>
<feature type="compositionally biased region" description="Basic and acidic residues" evidence="2">
    <location>
        <begin position="484"/>
        <end position="494"/>
    </location>
</feature>
<keyword evidence="1" id="KW-1188">Viral release from host cell</keyword>
<feature type="compositionally biased region" description="Polar residues" evidence="2">
    <location>
        <begin position="16"/>
        <end position="46"/>
    </location>
</feature>
<evidence type="ECO:0000256" key="1">
    <source>
        <dbReference type="ARBA" id="ARBA00022612"/>
    </source>
</evidence>
<feature type="region of interest" description="Disordered" evidence="2">
    <location>
        <begin position="1"/>
        <end position="98"/>
    </location>
</feature>
<evidence type="ECO:0000259" key="3">
    <source>
        <dbReference type="Pfam" id="PF10145"/>
    </source>
</evidence>
<evidence type="ECO:0000313" key="4">
    <source>
        <dbReference type="EMBL" id="WFN56384.1"/>
    </source>
</evidence>
<reference evidence="4 5" key="1">
    <citation type="submission" date="2022-12" db="EMBL/GenBank/DDBJ databases">
        <title>Complete genome sequencing of Dickeya lacustris type strain LMG30899.</title>
        <authorList>
            <person name="Dobhal S."/>
            <person name="Arizala D."/>
            <person name="Arif M."/>
        </authorList>
    </citation>
    <scope>NUCLEOTIDE SEQUENCE [LARGE SCALE GENOMIC DNA]</scope>
    <source>
        <strain evidence="4 5">LMG30899</strain>
    </source>
</reference>
<protein>
    <submittedName>
        <fullName evidence="4">Phage tail tape measure protein</fullName>
    </submittedName>
</protein>
<feature type="compositionally biased region" description="Basic residues" evidence="2">
    <location>
        <begin position="63"/>
        <end position="77"/>
    </location>
</feature>
<dbReference type="PANTHER" id="PTHR37813:SF1">
    <property type="entry name" value="FELS-2 PROPHAGE PROTEIN"/>
    <property type="match status" value="1"/>
</dbReference>
<dbReference type="NCBIfam" id="TIGR01760">
    <property type="entry name" value="tape_meas_TP901"/>
    <property type="match status" value="1"/>
</dbReference>
<gene>
    <name evidence="4" type="ORF">O1Q98_03505</name>
</gene>
<dbReference type="Proteomes" id="UP001219630">
    <property type="component" value="Chromosome"/>
</dbReference>
<evidence type="ECO:0000313" key="5">
    <source>
        <dbReference type="Proteomes" id="UP001219630"/>
    </source>
</evidence>
<feature type="compositionally biased region" description="Polar residues" evidence="2">
    <location>
        <begin position="465"/>
        <end position="474"/>
    </location>
</feature>
<proteinExistence type="predicted"/>
<dbReference type="Pfam" id="PF10145">
    <property type="entry name" value="PhageMin_Tail"/>
    <property type="match status" value="1"/>
</dbReference>
<dbReference type="EMBL" id="CP114280">
    <property type="protein sequence ID" value="WFN56384.1"/>
    <property type="molecule type" value="Genomic_DNA"/>
</dbReference>
<dbReference type="RefSeq" id="WP_125259193.1">
    <property type="nucleotide sequence ID" value="NZ_CP114280.1"/>
</dbReference>
<feature type="compositionally biased region" description="Basic residues" evidence="2">
    <location>
        <begin position="1"/>
        <end position="10"/>
    </location>
</feature>
<organism evidence="4 5">
    <name type="scientific">Dickeya lacustris</name>
    <dbReference type="NCBI Taxonomy" id="2259638"/>
    <lineage>
        <taxon>Bacteria</taxon>
        <taxon>Pseudomonadati</taxon>
        <taxon>Pseudomonadota</taxon>
        <taxon>Gammaproteobacteria</taxon>
        <taxon>Enterobacterales</taxon>
        <taxon>Pectobacteriaceae</taxon>
        <taxon>Dickeya</taxon>
    </lineage>
</organism>
<feature type="compositionally biased region" description="Basic and acidic residues" evidence="2">
    <location>
        <begin position="78"/>
        <end position="98"/>
    </location>
</feature>
<accession>A0ABY8G901</accession>
<feature type="region of interest" description="Disordered" evidence="2">
    <location>
        <begin position="445"/>
        <end position="527"/>
    </location>
</feature>
<feature type="compositionally biased region" description="Acidic residues" evidence="2">
    <location>
        <begin position="449"/>
        <end position="463"/>
    </location>
</feature>
<name>A0ABY8G901_9GAMM</name>
<feature type="compositionally biased region" description="Basic residues" evidence="2">
    <location>
        <begin position="510"/>
        <end position="520"/>
    </location>
</feature>